<organism evidence="20 21">
    <name type="scientific">Methyloceanibacter caenitepidi</name>
    <dbReference type="NCBI Taxonomy" id="1384459"/>
    <lineage>
        <taxon>Bacteria</taxon>
        <taxon>Pseudomonadati</taxon>
        <taxon>Pseudomonadota</taxon>
        <taxon>Alphaproteobacteria</taxon>
        <taxon>Hyphomicrobiales</taxon>
        <taxon>Hyphomicrobiaceae</taxon>
        <taxon>Methyloceanibacter</taxon>
    </lineage>
</organism>
<comment type="function">
    <text evidence="14 19">Joins adenosylcobinamide-GDP and alpha-ribazole to generate adenosylcobalamin (Ado-cobalamin). Also synthesizes adenosylcobalamin 5'-phosphate from adenosylcobinamide-GDP and alpha-ribazole 5'-phosphate.</text>
</comment>
<protein>
    <recommendedName>
        <fullName evidence="6 19">Adenosylcobinamide-GDP ribazoletransferase</fullName>
        <ecNumber evidence="5 19">2.7.8.26</ecNumber>
    </recommendedName>
    <alternativeName>
        <fullName evidence="16 19">Cobalamin synthase</fullName>
    </alternativeName>
    <alternativeName>
        <fullName evidence="15 19">Cobalamin-5'-phosphate synthase</fullName>
    </alternativeName>
</protein>
<evidence type="ECO:0000256" key="4">
    <source>
        <dbReference type="ARBA" id="ARBA00010561"/>
    </source>
</evidence>
<keyword evidence="21" id="KW-1185">Reference proteome</keyword>
<dbReference type="EC" id="2.7.8.26" evidence="5 19"/>
<dbReference type="GO" id="GO:0009236">
    <property type="term" value="P:cobalamin biosynthetic process"/>
    <property type="evidence" value="ECO:0007669"/>
    <property type="project" value="UniProtKB-UniRule"/>
</dbReference>
<feature type="transmembrane region" description="Helical" evidence="19">
    <location>
        <begin position="108"/>
        <end position="132"/>
    </location>
</feature>
<reference evidence="20 21" key="1">
    <citation type="submission" date="2014-09" db="EMBL/GenBank/DDBJ databases">
        <title>Genome sequencing of Methyloceanibacter caenitepidi Gela4.</title>
        <authorList>
            <person name="Takeuchi M."/>
            <person name="Susumu S."/>
            <person name="Kamagata Y."/>
            <person name="Oshima K."/>
            <person name="Hattori M."/>
            <person name="Iwasaki W."/>
        </authorList>
    </citation>
    <scope>NUCLEOTIDE SEQUENCE [LARGE SCALE GENOMIC DNA]</scope>
    <source>
        <strain evidence="20 21">Gela4</strain>
    </source>
</reference>
<dbReference type="Pfam" id="PF02654">
    <property type="entry name" value="CobS"/>
    <property type="match status" value="1"/>
</dbReference>
<feature type="transmembrane region" description="Helical" evidence="19">
    <location>
        <begin position="33"/>
        <end position="54"/>
    </location>
</feature>
<dbReference type="GO" id="GO:0051073">
    <property type="term" value="F:adenosylcobinamide-GDP ribazoletransferase activity"/>
    <property type="evidence" value="ECO:0007669"/>
    <property type="project" value="UniProtKB-UniRule"/>
</dbReference>
<dbReference type="Proteomes" id="UP000031643">
    <property type="component" value="Chromosome"/>
</dbReference>
<evidence type="ECO:0000256" key="11">
    <source>
        <dbReference type="ARBA" id="ARBA00022842"/>
    </source>
</evidence>
<dbReference type="EMBL" id="AP014648">
    <property type="protein sequence ID" value="BAQ15862.1"/>
    <property type="molecule type" value="Genomic_DNA"/>
</dbReference>
<gene>
    <name evidence="19" type="primary">cobS</name>
    <name evidence="20" type="ORF">GL4_0394</name>
</gene>
<comment type="caution">
    <text evidence="19">Lacks conserved residue(s) required for the propagation of feature annotation.</text>
</comment>
<dbReference type="PANTHER" id="PTHR34148">
    <property type="entry name" value="ADENOSYLCOBINAMIDE-GDP RIBAZOLETRANSFERASE"/>
    <property type="match status" value="1"/>
</dbReference>
<keyword evidence="10 19" id="KW-0812">Transmembrane</keyword>
<evidence type="ECO:0000256" key="16">
    <source>
        <dbReference type="ARBA" id="ARBA00032853"/>
    </source>
</evidence>
<dbReference type="GO" id="GO:0008818">
    <property type="term" value="F:cobalamin 5'-phosphate synthase activity"/>
    <property type="evidence" value="ECO:0007669"/>
    <property type="project" value="UniProtKB-UniRule"/>
</dbReference>
<name>A0A0A8K059_9HYPH</name>
<keyword evidence="9 19" id="KW-0808">Transferase</keyword>
<evidence type="ECO:0000256" key="2">
    <source>
        <dbReference type="ARBA" id="ARBA00004651"/>
    </source>
</evidence>
<comment type="pathway">
    <text evidence="3 19">Cofactor biosynthesis; adenosylcobalamin biosynthesis; adenosylcobalamin from cob(II)yrinate a,c-diamide: step 7/7.</text>
</comment>
<dbReference type="HAMAP" id="MF_00719">
    <property type="entry name" value="CobS"/>
    <property type="match status" value="1"/>
</dbReference>
<accession>A0A0A8K059</accession>
<dbReference type="InterPro" id="IPR003805">
    <property type="entry name" value="CobS"/>
</dbReference>
<evidence type="ECO:0000256" key="17">
    <source>
        <dbReference type="ARBA" id="ARBA00048623"/>
    </source>
</evidence>
<dbReference type="NCBIfam" id="TIGR00317">
    <property type="entry name" value="cobS"/>
    <property type="match status" value="1"/>
</dbReference>
<evidence type="ECO:0000256" key="14">
    <source>
        <dbReference type="ARBA" id="ARBA00025228"/>
    </source>
</evidence>
<evidence type="ECO:0000256" key="13">
    <source>
        <dbReference type="ARBA" id="ARBA00023136"/>
    </source>
</evidence>
<evidence type="ECO:0000256" key="3">
    <source>
        <dbReference type="ARBA" id="ARBA00004663"/>
    </source>
</evidence>
<evidence type="ECO:0000313" key="21">
    <source>
        <dbReference type="Proteomes" id="UP000031643"/>
    </source>
</evidence>
<evidence type="ECO:0000256" key="7">
    <source>
        <dbReference type="ARBA" id="ARBA00022475"/>
    </source>
</evidence>
<comment type="catalytic activity">
    <reaction evidence="18 19">
        <text>alpha-ribazole 5'-phosphate + adenosylcob(III)inamide-GDP = adenosylcob(III)alamin 5'-phosphate + GMP + H(+)</text>
        <dbReference type="Rhea" id="RHEA:23560"/>
        <dbReference type="ChEBI" id="CHEBI:15378"/>
        <dbReference type="ChEBI" id="CHEBI:57918"/>
        <dbReference type="ChEBI" id="CHEBI:58115"/>
        <dbReference type="ChEBI" id="CHEBI:60487"/>
        <dbReference type="ChEBI" id="CHEBI:60493"/>
        <dbReference type="EC" id="2.7.8.26"/>
    </reaction>
</comment>
<evidence type="ECO:0000256" key="18">
    <source>
        <dbReference type="ARBA" id="ARBA00049504"/>
    </source>
</evidence>
<evidence type="ECO:0000256" key="10">
    <source>
        <dbReference type="ARBA" id="ARBA00022692"/>
    </source>
</evidence>
<proteinExistence type="inferred from homology"/>
<dbReference type="UniPathway" id="UPA00148">
    <property type="reaction ID" value="UER00238"/>
</dbReference>
<evidence type="ECO:0000256" key="6">
    <source>
        <dbReference type="ARBA" id="ARBA00015850"/>
    </source>
</evidence>
<evidence type="ECO:0000256" key="15">
    <source>
        <dbReference type="ARBA" id="ARBA00032605"/>
    </source>
</evidence>
<evidence type="ECO:0000256" key="12">
    <source>
        <dbReference type="ARBA" id="ARBA00022989"/>
    </source>
</evidence>
<comment type="subcellular location">
    <subcellularLocation>
        <location evidence="2 19">Cell membrane</location>
        <topology evidence="2 19">Multi-pass membrane protein</topology>
    </subcellularLocation>
</comment>
<keyword evidence="7 19" id="KW-1003">Cell membrane</keyword>
<evidence type="ECO:0000256" key="19">
    <source>
        <dbReference type="HAMAP-Rule" id="MF_00719"/>
    </source>
</evidence>
<evidence type="ECO:0000256" key="8">
    <source>
        <dbReference type="ARBA" id="ARBA00022573"/>
    </source>
</evidence>
<dbReference type="AlphaFoldDB" id="A0A0A8K059"/>
<keyword evidence="8 19" id="KW-0169">Cobalamin biosynthesis</keyword>
<evidence type="ECO:0000256" key="5">
    <source>
        <dbReference type="ARBA" id="ARBA00013200"/>
    </source>
</evidence>
<dbReference type="PANTHER" id="PTHR34148:SF1">
    <property type="entry name" value="ADENOSYLCOBINAMIDE-GDP RIBAZOLETRANSFERASE"/>
    <property type="match status" value="1"/>
</dbReference>
<comment type="catalytic activity">
    <reaction evidence="17 19">
        <text>alpha-ribazole + adenosylcob(III)inamide-GDP = adenosylcob(III)alamin + GMP + H(+)</text>
        <dbReference type="Rhea" id="RHEA:16049"/>
        <dbReference type="ChEBI" id="CHEBI:10329"/>
        <dbReference type="ChEBI" id="CHEBI:15378"/>
        <dbReference type="ChEBI" id="CHEBI:18408"/>
        <dbReference type="ChEBI" id="CHEBI:58115"/>
        <dbReference type="ChEBI" id="CHEBI:60487"/>
        <dbReference type="EC" id="2.7.8.26"/>
    </reaction>
</comment>
<dbReference type="OrthoDB" id="9794626at2"/>
<evidence type="ECO:0000313" key="20">
    <source>
        <dbReference type="EMBL" id="BAQ15862.1"/>
    </source>
</evidence>
<dbReference type="HOGENOM" id="CLU_057426_1_0_5"/>
<comment type="similarity">
    <text evidence="4 19">Belongs to the CobS family.</text>
</comment>
<dbReference type="STRING" id="1384459.GL4_0394"/>
<feature type="transmembrane region" description="Helical" evidence="19">
    <location>
        <begin position="138"/>
        <end position="156"/>
    </location>
</feature>
<evidence type="ECO:0000256" key="9">
    <source>
        <dbReference type="ARBA" id="ARBA00022679"/>
    </source>
</evidence>
<keyword evidence="11 19" id="KW-0460">Magnesium</keyword>
<keyword evidence="12 19" id="KW-1133">Transmembrane helix</keyword>
<keyword evidence="13 19" id="KW-0472">Membrane</keyword>
<comment type="cofactor">
    <cofactor evidence="1 19">
        <name>Mg(2+)</name>
        <dbReference type="ChEBI" id="CHEBI:18420"/>
    </cofactor>
</comment>
<evidence type="ECO:0000256" key="1">
    <source>
        <dbReference type="ARBA" id="ARBA00001946"/>
    </source>
</evidence>
<sequence>MGGINTDLRAGLAFCTRLPVTAPAGARLADAAWTFPIAGAVVGLIGGFVVYLALSLNLPPFAAATLAVAATALATGCLHEDGLADTADGFGGGHERKRVLEILRDSRIGTYGVIALIVSFLLRIGALSSLAAAGAGPAILALIAAHAGARGALPLFMRAVPRARMDGLSHGAGRPSANVAAGALALGVVVTLACLGLGATLVSAILLAGTLAVLARMAIAKIGGQTGDVLGTAEQAGEILILLTAAALP</sequence>
<dbReference type="GO" id="GO:0005886">
    <property type="term" value="C:plasma membrane"/>
    <property type="evidence" value="ECO:0007669"/>
    <property type="project" value="UniProtKB-SubCell"/>
</dbReference>
<dbReference type="KEGG" id="mcg:GL4_0394"/>